<dbReference type="AlphaFoldDB" id="A0A1V8TCV9"/>
<dbReference type="GO" id="GO:0001228">
    <property type="term" value="F:DNA-binding transcription activator activity, RNA polymerase II-specific"/>
    <property type="evidence" value="ECO:0007669"/>
    <property type="project" value="TreeGrafter"/>
</dbReference>
<evidence type="ECO:0000313" key="3">
    <source>
        <dbReference type="Proteomes" id="UP000192596"/>
    </source>
</evidence>
<proteinExistence type="predicted"/>
<accession>A0A1V8TCV9</accession>
<sequence length="370" mass="41433">MKHEDCSEASLSPVSTSSPASSTSPLPDISTVVFDSERHSAVEPMPRELAKARILMHLELANQPNNLKASDDAYTRADVPELFDHFIDTAEAWAGSSECQRVLQTWSPSLSVMHTFLLHGMLAFSASHLQSFRPWEKKYGLAAALHCGLSLQGFSATLSQRVDHDNADALFACCYLHTMLALYNKSRCDQASMVDNDFAWLRGMKGIPILQRTNVLRPHLNHSIWLPVFVETKAYSAEIGHLPTPTNEHSAAFPQIEILRAQCQVNRLDPDNDENPYAIPLAHLDRLSRLSSIGNGQIGMLMVFIGRMPECFVALLERLDPLAMRILALWCDYAGQVEQWWCTGPARQEAARLRRILQRRETSKTPDTLA</sequence>
<keyword evidence="3" id="KW-1185">Reference proteome</keyword>
<name>A0A1V8TCV9_9PEZI</name>
<dbReference type="PANTHER" id="PTHR47784:SF9">
    <property type="entry name" value="ZN(II)2CYS6 TRANSCRIPTION FACTOR (EUROFUNG)"/>
    <property type="match status" value="1"/>
</dbReference>
<dbReference type="PANTHER" id="PTHR47784">
    <property type="entry name" value="STEROL UPTAKE CONTROL PROTEIN 2"/>
    <property type="match status" value="1"/>
</dbReference>
<feature type="compositionally biased region" description="Low complexity" evidence="1">
    <location>
        <begin position="8"/>
        <end position="27"/>
    </location>
</feature>
<dbReference type="EMBL" id="NAJO01000011">
    <property type="protein sequence ID" value="OQO09219.1"/>
    <property type="molecule type" value="Genomic_DNA"/>
</dbReference>
<comment type="caution">
    <text evidence="2">The sequence shown here is derived from an EMBL/GenBank/DDBJ whole genome shotgun (WGS) entry which is preliminary data.</text>
</comment>
<dbReference type="InterPro" id="IPR053157">
    <property type="entry name" value="Sterol_Uptake_Regulator"/>
</dbReference>
<feature type="region of interest" description="Disordered" evidence="1">
    <location>
        <begin position="1"/>
        <end position="29"/>
    </location>
</feature>
<gene>
    <name evidence="2" type="ORF">B0A48_06111</name>
</gene>
<dbReference type="OrthoDB" id="416217at2759"/>
<reference evidence="3" key="1">
    <citation type="submission" date="2017-03" db="EMBL/GenBank/DDBJ databases">
        <title>Genomes of endolithic fungi from Antarctica.</title>
        <authorList>
            <person name="Coleine C."/>
            <person name="Masonjones S."/>
            <person name="Stajich J.E."/>
        </authorList>
    </citation>
    <scope>NUCLEOTIDE SEQUENCE [LARGE SCALE GENOMIC DNA]</scope>
    <source>
        <strain evidence="3">CCFEE 5527</strain>
    </source>
</reference>
<dbReference type="Proteomes" id="UP000192596">
    <property type="component" value="Unassembled WGS sequence"/>
</dbReference>
<protein>
    <recommendedName>
        <fullName evidence="4">Transcription factor domain-containing protein</fullName>
    </recommendedName>
</protein>
<evidence type="ECO:0000313" key="2">
    <source>
        <dbReference type="EMBL" id="OQO09219.1"/>
    </source>
</evidence>
<evidence type="ECO:0000256" key="1">
    <source>
        <dbReference type="SAM" id="MobiDB-lite"/>
    </source>
</evidence>
<organism evidence="2 3">
    <name type="scientific">Cryoendolithus antarcticus</name>
    <dbReference type="NCBI Taxonomy" id="1507870"/>
    <lineage>
        <taxon>Eukaryota</taxon>
        <taxon>Fungi</taxon>
        <taxon>Dikarya</taxon>
        <taxon>Ascomycota</taxon>
        <taxon>Pezizomycotina</taxon>
        <taxon>Dothideomycetes</taxon>
        <taxon>Dothideomycetidae</taxon>
        <taxon>Cladosporiales</taxon>
        <taxon>Cladosporiaceae</taxon>
        <taxon>Cryoendolithus</taxon>
    </lineage>
</organism>
<dbReference type="InParanoid" id="A0A1V8TCV9"/>
<evidence type="ECO:0008006" key="4">
    <source>
        <dbReference type="Google" id="ProtNLM"/>
    </source>
</evidence>